<dbReference type="InterPro" id="IPR036388">
    <property type="entry name" value="WH-like_DNA-bd_sf"/>
</dbReference>
<evidence type="ECO:0000313" key="3">
    <source>
        <dbReference type="Proteomes" id="UP000289856"/>
    </source>
</evidence>
<accession>A0A3T1D1R6</accession>
<dbReference type="RefSeq" id="WP_157993976.1">
    <property type="nucleotide sequence ID" value="NZ_AP019400.1"/>
</dbReference>
<dbReference type="Pfam" id="PF01726">
    <property type="entry name" value="LexA_DNA_bind"/>
    <property type="match status" value="1"/>
</dbReference>
<sequence length="77" mass="8814">MKSATTKQMIVLGEIINFAIQYNYPPTVRELCKILGLSPATTHGYLNRLRLRGFIDWEPERPRTLRILSREVGANAN</sequence>
<organism evidence="2 3">
    <name type="scientific">Cohnella abietis</name>
    <dbReference type="NCBI Taxonomy" id="2507935"/>
    <lineage>
        <taxon>Bacteria</taxon>
        <taxon>Bacillati</taxon>
        <taxon>Bacillota</taxon>
        <taxon>Bacilli</taxon>
        <taxon>Bacillales</taxon>
        <taxon>Paenibacillaceae</taxon>
        <taxon>Cohnella</taxon>
    </lineage>
</organism>
<feature type="domain" description="LexA repressor DNA-binding" evidence="1">
    <location>
        <begin position="1"/>
        <end position="64"/>
    </location>
</feature>
<proteinExistence type="predicted"/>
<name>A0A3T1D1R6_9BACL</name>
<dbReference type="AlphaFoldDB" id="A0A3T1D1R6"/>
<reference evidence="2 3" key="1">
    <citation type="submission" date="2019-01" db="EMBL/GenBank/DDBJ databases">
        <title>Complete genome sequence of Cohnella hallensis HS21 isolated from Korean fir (Abies koreana) rhizospheric soil.</title>
        <authorList>
            <person name="Jiang L."/>
            <person name="Kang S.W."/>
            <person name="Kim S."/>
            <person name="Jung J."/>
            <person name="Kim C.Y."/>
            <person name="Kim D.H."/>
            <person name="Kim S.W."/>
            <person name="Lee J."/>
        </authorList>
    </citation>
    <scope>NUCLEOTIDE SEQUENCE [LARGE SCALE GENOMIC DNA]</scope>
    <source>
        <strain evidence="2 3">HS21</strain>
    </source>
</reference>
<dbReference type="Proteomes" id="UP000289856">
    <property type="component" value="Chromosome"/>
</dbReference>
<dbReference type="OrthoDB" id="1956263at2"/>
<protein>
    <recommendedName>
        <fullName evidence="1">LexA repressor DNA-binding domain-containing protein</fullName>
    </recommendedName>
</protein>
<dbReference type="GO" id="GO:0006508">
    <property type="term" value="P:proteolysis"/>
    <property type="evidence" value="ECO:0007669"/>
    <property type="project" value="InterPro"/>
</dbReference>
<dbReference type="KEGG" id="cohn:KCTCHS21_14610"/>
<dbReference type="InterPro" id="IPR036390">
    <property type="entry name" value="WH_DNA-bd_sf"/>
</dbReference>
<evidence type="ECO:0000259" key="1">
    <source>
        <dbReference type="Pfam" id="PF01726"/>
    </source>
</evidence>
<dbReference type="InterPro" id="IPR006199">
    <property type="entry name" value="LexA_DNA-bd_dom"/>
</dbReference>
<keyword evidence="3" id="KW-1185">Reference proteome</keyword>
<dbReference type="SUPFAM" id="SSF46785">
    <property type="entry name" value="Winged helix' DNA-binding domain"/>
    <property type="match status" value="1"/>
</dbReference>
<dbReference type="Gene3D" id="1.10.10.10">
    <property type="entry name" value="Winged helix-like DNA-binding domain superfamily/Winged helix DNA-binding domain"/>
    <property type="match status" value="1"/>
</dbReference>
<gene>
    <name evidence="2" type="ORF">KCTCHS21_14610</name>
</gene>
<evidence type="ECO:0000313" key="2">
    <source>
        <dbReference type="EMBL" id="BBI32062.1"/>
    </source>
</evidence>
<dbReference type="GO" id="GO:0004252">
    <property type="term" value="F:serine-type endopeptidase activity"/>
    <property type="evidence" value="ECO:0007669"/>
    <property type="project" value="InterPro"/>
</dbReference>
<dbReference type="EMBL" id="AP019400">
    <property type="protein sequence ID" value="BBI32062.1"/>
    <property type="molecule type" value="Genomic_DNA"/>
</dbReference>